<proteinExistence type="predicted"/>
<reference evidence="3" key="1">
    <citation type="journal article" date="2019" name="Int. J. Syst. Evol. Microbiol.">
        <title>The Global Catalogue of Microorganisms (GCM) 10K type strain sequencing project: providing services to taxonomists for standard genome sequencing and annotation.</title>
        <authorList>
            <consortium name="The Broad Institute Genomics Platform"/>
            <consortium name="The Broad Institute Genome Sequencing Center for Infectious Disease"/>
            <person name="Wu L."/>
            <person name="Ma J."/>
        </authorList>
    </citation>
    <scope>NUCLEOTIDE SEQUENCE [LARGE SCALE GENOMIC DNA]</scope>
    <source>
        <strain evidence="3">CCM 4481</strain>
    </source>
</reference>
<keyword evidence="1" id="KW-1133">Transmembrane helix</keyword>
<dbReference type="Proteomes" id="UP001595961">
    <property type="component" value="Unassembled WGS sequence"/>
</dbReference>
<keyword evidence="1" id="KW-0812">Transmembrane</keyword>
<protein>
    <submittedName>
        <fullName evidence="2">Uncharacterized protein</fullName>
    </submittedName>
</protein>
<feature type="transmembrane region" description="Helical" evidence="1">
    <location>
        <begin position="106"/>
        <end position="123"/>
    </location>
</feature>
<accession>A0ABV9BYZ9</accession>
<comment type="caution">
    <text evidence="2">The sequence shown here is derived from an EMBL/GenBank/DDBJ whole genome shotgun (WGS) entry which is preliminary data.</text>
</comment>
<keyword evidence="3" id="KW-1185">Reference proteome</keyword>
<organism evidence="2 3">
    <name type="scientific">Dyella halodurans</name>
    <dbReference type="NCBI Taxonomy" id="1920171"/>
    <lineage>
        <taxon>Bacteria</taxon>
        <taxon>Pseudomonadati</taxon>
        <taxon>Pseudomonadota</taxon>
        <taxon>Gammaproteobacteria</taxon>
        <taxon>Lysobacterales</taxon>
        <taxon>Rhodanobacteraceae</taxon>
        <taxon>Dyella</taxon>
    </lineage>
</organism>
<dbReference type="RefSeq" id="WP_266150568.1">
    <property type="nucleotide sequence ID" value="NZ_CP064028.1"/>
</dbReference>
<evidence type="ECO:0000313" key="3">
    <source>
        <dbReference type="Proteomes" id="UP001595961"/>
    </source>
</evidence>
<feature type="transmembrane region" description="Helical" evidence="1">
    <location>
        <begin position="74"/>
        <end position="100"/>
    </location>
</feature>
<dbReference type="EMBL" id="JBHSGA010000008">
    <property type="protein sequence ID" value="MFC4525846.1"/>
    <property type="molecule type" value="Genomic_DNA"/>
</dbReference>
<feature type="transmembrane region" description="Helical" evidence="1">
    <location>
        <begin position="43"/>
        <end position="62"/>
    </location>
</feature>
<evidence type="ECO:0000313" key="2">
    <source>
        <dbReference type="EMBL" id="MFC4525846.1"/>
    </source>
</evidence>
<keyword evidence="1" id="KW-0472">Membrane</keyword>
<feature type="transmembrane region" description="Helical" evidence="1">
    <location>
        <begin position="144"/>
        <end position="163"/>
    </location>
</feature>
<feature type="transmembrane region" description="Helical" evidence="1">
    <location>
        <begin position="12"/>
        <end position="31"/>
    </location>
</feature>
<evidence type="ECO:0000256" key="1">
    <source>
        <dbReference type="SAM" id="Phobius"/>
    </source>
</evidence>
<sequence>MSRLNDQRYRQRLLAAMAFYMGVMLLAWPYVRTVSGLPLKISLALAPLVPMFYVLMLLARRIRDSDELEQRTHLIALGVSSGVTAALSLLGGFLCSAHLVPLDGAVLIWVFPLMMICYSVTRWHVGRAYGLDVYCDDDNPITGALRFALLGAFAAITAAYGWRHGWDDFRVGLLAGLAGGLLLGGVVKGVMRERGAER</sequence>
<gene>
    <name evidence="2" type="ORF">ACFO5W_04280</name>
</gene>
<name>A0ABV9BYZ9_9GAMM</name>
<feature type="transmembrane region" description="Helical" evidence="1">
    <location>
        <begin position="169"/>
        <end position="191"/>
    </location>
</feature>